<dbReference type="OrthoDB" id="7107919at2"/>
<reference evidence="2" key="1">
    <citation type="submission" date="2018-08" db="EMBL/GenBank/DDBJ databases">
        <authorList>
            <person name="Grouzdev D.S."/>
            <person name="Krutkina M.S."/>
        </authorList>
    </citation>
    <scope>NUCLEOTIDE SEQUENCE [LARGE SCALE GENOMIC DNA]</scope>
    <source>
        <strain evidence="2">4-11</strain>
    </source>
</reference>
<dbReference type="AlphaFoldDB" id="A0A372MLL2"/>
<dbReference type="Proteomes" id="UP000264002">
    <property type="component" value="Unassembled WGS sequence"/>
</dbReference>
<sequence>MNRTKMTLSNGPLTAVLIQLKFSPIMQIAEYIPKVQDLLRRKDFPLFDVLQGENFQTGPHGEIKTEKLEQWVFSSNDYSENILIDKDTLTYQITDCSGYDYQAFIGKFIEAVNSFDSIVDISAVTRLGLRYINVIPEKENLSWKEVLHEHFHGMQFPESVSWSDNALFAYSTQRGVQIESIKMLSNFQLRIMQNLNGYKYPQDIIKFPLGAPEVFKDINLVTFVDIDHYILLKAAKKHEVIEQLDSIFGELHATIEEVFFTSVISEKAKIVWK</sequence>
<gene>
    <name evidence="1" type="ORF">DYP60_01390</name>
</gene>
<organism evidence="1 2">
    <name type="scientific">Sphaerochaeta halotolerans</name>
    <dbReference type="NCBI Taxonomy" id="2293840"/>
    <lineage>
        <taxon>Bacteria</taxon>
        <taxon>Pseudomonadati</taxon>
        <taxon>Spirochaetota</taxon>
        <taxon>Spirochaetia</taxon>
        <taxon>Spirochaetales</taxon>
        <taxon>Sphaerochaetaceae</taxon>
        <taxon>Sphaerochaeta</taxon>
    </lineage>
</organism>
<evidence type="ECO:0000313" key="1">
    <source>
        <dbReference type="EMBL" id="RFU96248.1"/>
    </source>
</evidence>
<dbReference type="RefSeq" id="WP_117329067.1">
    <property type="nucleotide sequence ID" value="NZ_QUWK01000001.1"/>
</dbReference>
<dbReference type="EMBL" id="QUWK01000001">
    <property type="protein sequence ID" value="RFU96248.1"/>
    <property type="molecule type" value="Genomic_DNA"/>
</dbReference>
<accession>A0A372MLL2</accession>
<dbReference type="InterPro" id="IPR026349">
    <property type="entry name" value="CHP04255"/>
</dbReference>
<protein>
    <submittedName>
        <fullName evidence="1">TIGR04255 family protein</fullName>
    </submittedName>
</protein>
<proteinExistence type="predicted"/>
<keyword evidence="2" id="KW-1185">Reference proteome</keyword>
<comment type="caution">
    <text evidence="1">The sequence shown here is derived from an EMBL/GenBank/DDBJ whole genome shotgun (WGS) entry which is preliminary data.</text>
</comment>
<name>A0A372MLL2_9SPIR</name>
<evidence type="ECO:0000313" key="2">
    <source>
        <dbReference type="Proteomes" id="UP000264002"/>
    </source>
</evidence>
<dbReference type="NCBIfam" id="TIGR04255">
    <property type="entry name" value="sporadTIGR04255"/>
    <property type="match status" value="1"/>
</dbReference>
<reference evidence="1 2" key="2">
    <citation type="submission" date="2018-09" db="EMBL/GenBank/DDBJ databases">
        <title>Genome of Sphaerochaeta halotolerans strain 4-11.</title>
        <authorList>
            <person name="Nazina T.N."/>
            <person name="Sokolova D.S."/>
        </authorList>
    </citation>
    <scope>NUCLEOTIDE SEQUENCE [LARGE SCALE GENOMIC DNA]</scope>
    <source>
        <strain evidence="1 2">4-11</strain>
    </source>
</reference>